<proteinExistence type="predicted"/>
<evidence type="ECO:0000313" key="1">
    <source>
        <dbReference type="EMBL" id="KKM24565.1"/>
    </source>
</evidence>
<accession>A0A0F9LAG2</accession>
<dbReference type="EMBL" id="LAZR01012901">
    <property type="protein sequence ID" value="KKM24565.1"/>
    <property type="molecule type" value="Genomic_DNA"/>
</dbReference>
<protein>
    <submittedName>
        <fullName evidence="1">Uncharacterized protein</fullName>
    </submittedName>
</protein>
<name>A0A0F9LAG2_9ZZZZ</name>
<comment type="caution">
    <text evidence="1">The sequence shown here is derived from an EMBL/GenBank/DDBJ whole genome shotgun (WGS) entry which is preliminary data.</text>
</comment>
<gene>
    <name evidence="1" type="ORF">LCGC14_1603830</name>
</gene>
<dbReference type="AlphaFoldDB" id="A0A0F9LAG2"/>
<organism evidence="1">
    <name type="scientific">marine sediment metagenome</name>
    <dbReference type="NCBI Taxonomy" id="412755"/>
    <lineage>
        <taxon>unclassified sequences</taxon>
        <taxon>metagenomes</taxon>
        <taxon>ecological metagenomes</taxon>
    </lineage>
</organism>
<sequence length="74" mass="8513">MKTKIEIVTYRVSCSAPEDMFVPYEIWPEEVSKETLKDLDDNGSIPCEGEQNLTTFCGTCRFGTVDWIDSEEER</sequence>
<reference evidence="1" key="1">
    <citation type="journal article" date="2015" name="Nature">
        <title>Complex archaea that bridge the gap between prokaryotes and eukaryotes.</title>
        <authorList>
            <person name="Spang A."/>
            <person name="Saw J.H."/>
            <person name="Jorgensen S.L."/>
            <person name="Zaremba-Niedzwiedzka K."/>
            <person name="Martijn J."/>
            <person name="Lind A.E."/>
            <person name="van Eijk R."/>
            <person name="Schleper C."/>
            <person name="Guy L."/>
            <person name="Ettema T.J."/>
        </authorList>
    </citation>
    <scope>NUCLEOTIDE SEQUENCE</scope>
</reference>